<evidence type="ECO:0000256" key="3">
    <source>
        <dbReference type="ARBA" id="ARBA00023002"/>
    </source>
</evidence>
<feature type="domain" description="Thioredoxin-like fold" evidence="7">
    <location>
        <begin position="74"/>
        <end position="222"/>
    </location>
</feature>
<dbReference type="PANTHER" id="PTHR13887">
    <property type="entry name" value="GLUTATHIONE S-TRANSFERASE KAPPA"/>
    <property type="match status" value="1"/>
</dbReference>
<evidence type="ECO:0000256" key="1">
    <source>
        <dbReference type="ARBA" id="ARBA00005791"/>
    </source>
</evidence>
<reference evidence="8" key="1">
    <citation type="submission" date="2020-05" db="EMBL/GenBank/DDBJ databases">
        <authorList>
            <person name="Chiriac C."/>
            <person name="Salcher M."/>
            <person name="Ghai R."/>
            <person name="Kavagutti S V."/>
        </authorList>
    </citation>
    <scope>NUCLEOTIDE SEQUENCE</scope>
</reference>
<sequence>MAKTPKAKKSASHDLNGGDNFTRWLVAGMVGLVLIVAVAFSLFSNRTDTAATLPSTVKQSDGYGISFNSGIKPIVDIWEDFQCPVCKNFESVIGDYLNQLIVEKKVNVIFHTLSFIGDESILAANAAACASDEDKFLPFHALLYQTQSAKENTGLWNANTLLELGKQVGATSEKFTSCVNKGTYAAWVSNVASDGAKKNVNSTPTVFINGVEIDRKTQYFDLAAFKAALVAGGLKE</sequence>
<dbReference type="EMBL" id="CAEZUF010000051">
    <property type="protein sequence ID" value="CAB4592516.1"/>
    <property type="molecule type" value="Genomic_DNA"/>
</dbReference>
<evidence type="ECO:0000256" key="5">
    <source>
        <dbReference type="ARBA" id="ARBA00023284"/>
    </source>
</evidence>
<keyword evidence="5" id="KW-0676">Redox-active center</keyword>
<proteinExistence type="inferred from homology"/>
<protein>
    <submittedName>
        <fullName evidence="8">Unannotated protein</fullName>
    </submittedName>
</protein>
<evidence type="ECO:0000256" key="4">
    <source>
        <dbReference type="ARBA" id="ARBA00023157"/>
    </source>
</evidence>
<dbReference type="GO" id="GO:0016491">
    <property type="term" value="F:oxidoreductase activity"/>
    <property type="evidence" value="ECO:0007669"/>
    <property type="project" value="UniProtKB-KW"/>
</dbReference>
<keyword evidence="6" id="KW-0472">Membrane</keyword>
<dbReference type="SUPFAM" id="SSF52833">
    <property type="entry name" value="Thioredoxin-like"/>
    <property type="match status" value="1"/>
</dbReference>
<gene>
    <name evidence="8" type="ORF">UFOPK1791_00645</name>
</gene>
<organism evidence="8">
    <name type="scientific">freshwater metagenome</name>
    <dbReference type="NCBI Taxonomy" id="449393"/>
    <lineage>
        <taxon>unclassified sequences</taxon>
        <taxon>metagenomes</taxon>
        <taxon>ecological metagenomes</taxon>
    </lineage>
</organism>
<dbReference type="CDD" id="cd02972">
    <property type="entry name" value="DsbA_family"/>
    <property type="match status" value="1"/>
</dbReference>
<keyword evidence="6" id="KW-0812">Transmembrane</keyword>
<dbReference type="PANTHER" id="PTHR13887:SF14">
    <property type="entry name" value="DISULFIDE BOND FORMATION PROTEIN D"/>
    <property type="match status" value="1"/>
</dbReference>
<evidence type="ECO:0000256" key="6">
    <source>
        <dbReference type="SAM" id="Phobius"/>
    </source>
</evidence>
<comment type="similarity">
    <text evidence="1">Belongs to the thioredoxin family. DsbA subfamily.</text>
</comment>
<evidence type="ECO:0000313" key="8">
    <source>
        <dbReference type="EMBL" id="CAB4592516.1"/>
    </source>
</evidence>
<dbReference type="Gene3D" id="3.40.30.10">
    <property type="entry name" value="Glutaredoxin"/>
    <property type="match status" value="1"/>
</dbReference>
<dbReference type="Pfam" id="PF13462">
    <property type="entry name" value="Thioredoxin_4"/>
    <property type="match status" value="1"/>
</dbReference>
<accession>A0A6J6FTY7</accession>
<dbReference type="InterPro" id="IPR012336">
    <property type="entry name" value="Thioredoxin-like_fold"/>
</dbReference>
<evidence type="ECO:0000259" key="7">
    <source>
        <dbReference type="Pfam" id="PF13462"/>
    </source>
</evidence>
<keyword evidence="4" id="KW-1015">Disulfide bond</keyword>
<evidence type="ECO:0000256" key="2">
    <source>
        <dbReference type="ARBA" id="ARBA00022729"/>
    </source>
</evidence>
<keyword evidence="2" id="KW-0732">Signal</keyword>
<name>A0A6J6FTY7_9ZZZZ</name>
<feature type="transmembrane region" description="Helical" evidence="6">
    <location>
        <begin position="21"/>
        <end position="43"/>
    </location>
</feature>
<keyword evidence="6" id="KW-1133">Transmembrane helix</keyword>
<dbReference type="AlphaFoldDB" id="A0A6J6FTY7"/>
<keyword evidence="3" id="KW-0560">Oxidoreductase</keyword>
<dbReference type="InterPro" id="IPR036249">
    <property type="entry name" value="Thioredoxin-like_sf"/>
</dbReference>